<feature type="repeat" description="WD" evidence="8">
    <location>
        <begin position="207"/>
        <end position="248"/>
    </location>
</feature>
<evidence type="ECO:0000256" key="4">
    <source>
        <dbReference type="ARBA" id="ARBA00022694"/>
    </source>
</evidence>
<gene>
    <name evidence="10" type="ORF">C0Q70_08956</name>
</gene>
<dbReference type="PROSITE" id="PS50294">
    <property type="entry name" value="WD_REPEATS_REGION"/>
    <property type="match status" value="1"/>
</dbReference>
<feature type="compositionally biased region" description="Basic and acidic residues" evidence="9">
    <location>
        <begin position="1013"/>
        <end position="1025"/>
    </location>
</feature>
<protein>
    <recommendedName>
        <fullName evidence="7">tRNA (34-2'-O)-methyltransferase regulator WDR6</fullName>
    </recommendedName>
</protein>
<keyword evidence="3 8" id="KW-0853">WD repeat</keyword>
<dbReference type="SUPFAM" id="SSF50978">
    <property type="entry name" value="WD40 repeat-like"/>
    <property type="match status" value="3"/>
</dbReference>
<dbReference type="PANTHER" id="PTHR14344">
    <property type="entry name" value="WD REPEAT PROTEIN"/>
    <property type="match status" value="1"/>
</dbReference>
<comment type="similarity">
    <text evidence="6">Belongs to the WD repeat WDR6 family.</text>
</comment>
<keyword evidence="2" id="KW-0963">Cytoplasm</keyword>
<reference evidence="10 11" key="1">
    <citation type="submission" date="2018-04" db="EMBL/GenBank/DDBJ databases">
        <title>The genome of golden apple snail Pomacea canaliculata provides insight into stress tolerance and invasive adaptation.</title>
        <authorList>
            <person name="Liu C."/>
            <person name="Liu B."/>
            <person name="Ren Y."/>
            <person name="Zhang Y."/>
            <person name="Wang H."/>
            <person name="Li S."/>
            <person name="Jiang F."/>
            <person name="Yin L."/>
            <person name="Zhang G."/>
            <person name="Qian W."/>
            <person name="Fan W."/>
        </authorList>
    </citation>
    <scope>NUCLEOTIDE SEQUENCE [LARGE SCALE GENOMIC DNA]</scope>
    <source>
        <strain evidence="10">SZHN2017</strain>
        <tissue evidence="10">Muscle</tissue>
    </source>
</reference>
<feature type="region of interest" description="Disordered" evidence="9">
    <location>
        <begin position="1002"/>
        <end position="1033"/>
    </location>
</feature>
<feature type="compositionally biased region" description="Acidic residues" evidence="9">
    <location>
        <begin position="1086"/>
        <end position="1097"/>
    </location>
</feature>
<dbReference type="AlphaFoldDB" id="A0A2T7P8D8"/>
<evidence type="ECO:0000256" key="3">
    <source>
        <dbReference type="ARBA" id="ARBA00022574"/>
    </source>
</evidence>
<dbReference type="InterPro" id="IPR001680">
    <property type="entry name" value="WD40_rpt"/>
</dbReference>
<evidence type="ECO:0000256" key="5">
    <source>
        <dbReference type="ARBA" id="ARBA00022737"/>
    </source>
</evidence>
<feature type="region of interest" description="Disordered" evidence="9">
    <location>
        <begin position="1081"/>
        <end position="1106"/>
    </location>
</feature>
<evidence type="ECO:0000256" key="2">
    <source>
        <dbReference type="ARBA" id="ARBA00022490"/>
    </source>
</evidence>
<dbReference type="PROSITE" id="PS50082">
    <property type="entry name" value="WD_REPEATS_2"/>
    <property type="match status" value="2"/>
</dbReference>
<sequence length="1267" mass="141355">MGLIVKQSGTLGPVTALSICGDKLLAGCGQLIQVYSLENGLLELSFQGLSHSNIHGIRPGPFIAGATHLCLFGGKQSRVLAIKSKSSECMVDECSSEGDFEDWLWDAVWLQKQDWWTIGFALAHNIVLHWDWRNSKILQRVTCTENCLLYCARFIGSNWSELLLAVGTVFNNVVLWSVGDRHNQSMSDGFFVEPDDRHQSRQVLCRLTGHEGVIFSINYQPKLQRLCSVSDDRSIRVWQIHSASSNTECIPLSSLDWNYVHIEPLLTLYGHSARVWDAVLLSEKIISVGEDACCLVWNYRGEIMQQFRGHKGRSIWSVAASEDESFVVTGGGDASLRQWHLKDAAAVELSHVVLPIPDDIKISEDFIRTLTLWNFDTVVLATNQGLDVFYHVAAGLSILLQGMIQPHKGKVCGLTWVDERHFVTTGLHGHCVMTRVDLDVEENKAISLEPMTQLELPESQHRWVTAGCLLSSLLVCGDRCGSIYKYGLSLSADETHMCRPTQIFKKIHGSAGVTCICYHDSTIFTAGRDGQYRQWTIKKGDLELLNTSRVFKGFDWIDRLVFQENEFQVMGFYSSKFIVWSVTKGEQLLEVECGGGHRAWDCVYQGCICHFLFLKAQQVTLVTSNQKNRQVIIKPSLHGQKVWAMKHLYTRECFPGRPVHVVCMASEDTTVSIGTLWAENGSLHWLPQHTIHSHLSSVRALAVVDETMYPVPYIYKTTKKHGQKQCMSQGNHQGCTSWTEQCSGDILAISQDTGTLSLNEAYDKLSSALGEDRSCTANQENTKEWLHSQTKIVFSGGGRAQIQAWRVLLEPNTRAYLKQGELSGAQDCKLFRSSAQLTQDQKPIIPPILHAGSSAVQSSVQSSYKHLGSCFLGEARHKRSAKPWKTRYLKLDPETRIMDLAAIATQSVDSRLPAGTYLLAAAGSDGVLRLFLFEEKSCLFFLLCQSSYHSGCLLKVYMHLLPDDNYSRPVLLSAATDGKIALWDLQPVCVWLLQHFFQEPETISEDSSDDEDSHTCQESKNRESYAGHGCSNHKIQTATDKETGCQTDSDQRKLRSNISEGSNINNQTFFYRNFADSTDTAKYDSEDAEEEENEEELSSGGLVTEENANDLSKTKAQDLTESQQTSLQGFLLVNSACEWIPNKEVKSHQSGINSLHMKSFGERQVLLASGGDDNSLTVHYLRFETPCTSDMEHQLFQVESTVARSDAHAGQITGCVTICVTAYVSIAMKDSQFVDIADLSNIDVWQHGNIVHVGVCGEGIALLTLQL</sequence>
<evidence type="ECO:0000256" key="9">
    <source>
        <dbReference type="SAM" id="MobiDB-lite"/>
    </source>
</evidence>
<dbReference type="InterPro" id="IPR051973">
    <property type="entry name" value="tRNA_Anticodon_Mtase-Reg"/>
</dbReference>
<feature type="repeat" description="WD" evidence="8">
    <location>
        <begin position="315"/>
        <end position="349"/>
    </location>
</feature>
<feature type="compositionally biased region" description="Acidic residues" evidence="9">
    <location>
        <begin position="1002"/>
        <end position="1012"/>
    </location>
</feature>
<name>A0A2T7P8D8_POMCA</name>
<comment type="caution">
    <text evidence="10">The sequence shown here is derived from an EMBL/GenBank/DDBJ whole genome shotgun (WGS) entry which is preliminary data.</text>
</comment>
<evidence type="ECO:0000313" key="10">
    <source>
        <dbReference type="EMBL" id="PVD29700.1"/>
    </source>
</evidence>
<keyword evidence="4" id="KW-0819">tRNA processing</keyword>
<dbReference type="Gene3D" id="2.130.10.10">
    <property type="entry name" value="YVTN repeat-like/Quinoprotein amine dehydrogenase"/>
    <property type="match status" value="4"/>
</dbReference>
<organism evidence="10 11">
    <name type="scientific">Pomacea canaliculata</name>
    <name type="common">Golden apple snail</name>
    <dbReference type="NCBI Taxonomy" id="400727"/>
    <lineage>
        <taxon>Eukaryota</taxon>
        <taxon>Metazoa</taxon>
        <taxon>Spiralia</taxon>
        <taxon>Lophotrochozoa</taxon>
        <taxon>Mollusca</taxon>
        <taxon>Gastropoda</taxon>
        <taxon>Caenogastropoda</taxon>
        <taxon>Architaenioglossa</taxon>
        <taxon>Ampullarioidea</taxon>
        <taxon>Ampullariidae</taxon>
        <taxon>Pomacea</taxon>
    </lineage>
</organism>
<dbReference type="STRING" id="400727.A0A2T7P8D8"/>
<dbReference type="OrthoDB" id="5594999at2759"/>
<dbReference type="InterPro" id="IPR015943">
    <property type="entry name" value="WD40/YVTN_repeat-like_dom_sf"/>
</dbReference>
<dbReference type="InterPro" id="IPR036322">
    <property type="entry name" value="WD40_repeat_dom_sf"/>
</dbReference>
<dbReference type="PANTHER" id="PTHR14344:SF3">
    <property type="entry name" value="WD REPEAT-CONTAINING PROTEIN 6"/>
    <property type="match status" value="1"/>
</dbReference>
<keyword evidence="5" id="KW-0677">Repeat</keyword>
<evidence type="ECO:0000256" key="7">
    <source>
        <dbReference type="ARBA" id="ARBA00040154"/>
    </source>
</evidence>
<dbReference type="Pfam" id="PF00400">
    <property type="entry name" value="WD40"/>
    <property type="match status" value="2"/>
</dbReference>
<evidence type="ECO:0000256" key="1">
    <source>
        <dbReference type="ARBA" id="ARBA00004496"/>
    </source>
</evidence>
<dbReference type="Proteomes" id="UP000245119">
    <property type="component" value="Linkage Group LG5"/>
</dbReference>
<dbReference type="GO" id="GO:0005737">
    <property type="term" value="C:cytoplasm"/>
    <property type="evidence" value="ECO:0007669"/>
    <property type="project" value="UniProtKB-SubCell"/>
</dbReference>
<evidence type="ECO:0000256" key="8">
    <source>
        <dbReference type="PROSITE-ProRule" id="PRU00221"/>
    </source>
</evidence>
<evidence type="ECO:0000313" key="11">
    <source>
        <dbReference type="Proteomes" id="UP000245119"/>
    </source>
</evidence>
<accession>A0A2T7P8D8</accession>
<keyword evidence="11" id="KW-1185">Reference proteome</keyword>
<proteinExistence type="inferred from homology"/>
<dbReference type="GO" id="GO:0030488">
    <property type="term" value="P:tRNA methylation"/>
    <property type="evidence" value="ECO:0007669"/>
    <property type="project" value="TreeGrafter"/>
</dbReference>
<dbReference type="SMART" id="SM00320">
    <property type="entry name" value="WD40"/>
    <property type="match status" value="8"/>
</dbReference>
<comment type="subcellular location">
    <subcellularLocation>
        <location evidence="1">Cytoplasm</location>
    </subcellularLocation>
</comment>
<dbReference type="EMBL" id="PZQS01000005">
    <property type="protein sequence ID" value="PVD29700.1"/>
    <property type="molecule type" value="Genomic_DNA"/>
</dbReference>
<evidence type="ECO:0000256" key="6">
    <source>
        <dbReference type="ARBA" id="ARBA00038255"/>
    </source>
</evidence>